<dbReference type="Gene3D" id="3.90.1560.10">
    <property type="entry name" value="ComB-like"/>
    <property type="match status" value="1"/>
</dbReference>
<keyword evidence="5" id="KW-0378">Hydrolase</keyword>
<keyword evidence="6" id="KW-0460">Magnesium</keyword>
<dbReference type="SUPFAM" id="SSF142823">
    <property type="entry name" value="ComB-like"/>
    <property type="match status" value="1"/>
</dbReference>
<sequence>MTSQDARIRFEWGPTGGEAVSAGGGLAVVVDVLSFTTCVCIAVDRGIEVHPHRWDDDSAVQYAARIGAVLAEHRGVAGGVSLSPSSIAAARGVDRLVLPSPNGATVALALAERGTTVVAGALRNRGAVARWLVVQLTARPDERVAVVAAGERWPDGSLRPAVEDLWGAGAVVAALVDLGMGDLSPEAGAAAAAFEGSPGLAADLFRCTSGAELVERGFDEDVRLAGELDVSDAVPVLVDGAFVGSNG</sequence>
<dbReference type="InterPro" id="IPR036702">
    <property type="entry name" value="ComB-like_sf"/>
</dbReference>
<name>A0A6J4LWY6_9ACTN</name>
<evidence type="ECO:0000256" key="3">
    <source>
        <dbReference type="ARBA" id="ARBA00012953"/>
    </source>
</evidence>
<evidence type="ECO:0000256" key="5">
    <source>
        <dbReference type="ARBA" id="ARBA00022801"/>
    </source>
</evidence>
<dbReference type="EC" id="3.1.3.71" evidence="3"/>
<evidence type="ECO:0000256" key="4">
    <source>
        <dbReference type="ARBA" id="ARBA00021948"/>
    </source>
</evidence>
<dbReference type="GO" id="GO:0000287">
    <property type="term" value="F:magnesium ion binding"/>
    <property type="evidence" value="ECO:0007669"/>
    <property type="project" value="InterPro"/>
</dbReference>
<organism evidence="8">
    <name type="scientific">uncultured Nocardioidaceae bacterium</name>
    <dbReference type="NCBI Taxonomy" id="253824"/>
    <lineage>
        <taxon>Bacteria</taxon>
        <taxon>Bacillati</taxon>
        <taxon>Actinomycetota</taxon>
        <taxon>Actinomycetes</taxon>
        <taxon>Propionibacteriales</taxon>
        <taxon>Nocardioidaceae</taxon>
        <taxon>environmental samples</taxon>
    </lineage>
</organism>
<evidence type="ECO:0000256" key="7">
    <source>
        <dbReference type="ARBA" id="ARBA00033711"/>
    </source>
</evidence>
<evidence type="ECO:0000313" key="8">
    <source>
        <dbReference type="EMBL" id="CAA9343812.1"/>
    </source>
</evidence>
<dbReference type="PANTHER" id="PTHR37311">
    <property type="entry name" value="2-PHOSPHOSULFOLACTATE PHOSPHATASE-RELATED"/>
    <property type="match status" value="1"/>
</dbReference>
<dbReference type="GO" id="GO:0050532">
    <property type="term" value="F:2-phosphosulfolactate phosphatase activity"/>
    <property type="evidence" value="ECO:0007669"/>
    <property type="project" value="UniProtKB-EC"/>
</dbReference>
<accession>A0A6J4LWY6</accession>
<evidence type="ECO:0000256" key="2">
    <source>
        <dbReference type="ARBA" id="ARBA00009997"/>
    </source>
</evidence>
<evidence type="ECO:0000256" key="1">
    <source>
        <dbReference type="ARBA" id="ARBA00001946"/>
    </source>
</evidence>
<dbReference type="EMBL" id="CADCUF010000215">
    <property type="protein sequence ID" value="CAA9343812.1"/>
    <property type="molecule type" value="Genomic_DNA"/>
</dbReference>
<comment type="cofactor">
    <cofactor evidence="1">
        <name>Mg(2+)</name>
        <dbReference type="ChEBI" id="CHEBI:18420"/>
    </cofactor>
</comment>
<proteinExistence type="inferred from homology"/>
<dbReference type="Pfam" id="PF04029">
    <property type="entry name" value="2-ph_phosp"/>
    <property type="match status" value="1"/>
</dbReference>
<gene>
    <name evidence="8" type="ORF">AVDCRST_MAG24-1411</name>
</gene>
<dbReference type="AlphaFoldDB" id="A0A6J4LWY6"/>
<reference evidence="8" key="1">
    <citation type="submission" date="2020-02" db="EMBL/GenBank/DDBJ databases">
        <authorList>
            <person name="Meier V. D."/>
        </authorList>
    </citation>
    <scope>NUCLEOTIDE SEQUENCE</scope>
    <source>
        <strain evidence="8">AVDCRST_MAG24</strain>
    </source>
</reference>
<dbReference type="InterPro" id="IPR005238">
    <property type="entry name" value="ComB-like"/>
</dbReference>
<comment type="catalytic activity">
    <reaction evidence="7">
        <text>(2R)-O-phospho-3-sulfolactate + H2O = (2R)-3-sulfolactate + phosphate</text>
        <dbReference type="Rhea" id="RHEA:23416"/>
        <dbReference type="ChEBI" id="CHEBI:15377"/>
        <dbReference type="ChEBI" id="CHEBI:15597"/>
        <dbReference type="ChEBI" id="CHEBI:43474"/>
        <dbReference type="ChEBI" id="CHEBI:58738"/>
        <dbReference type="EC" id="3.1.3.71"/>
    </reaction>
</comment>
<protein>
    <recommendedName>
        <fullName evidence="4">Probable 2-phosphosulfolactate phosphatase</fullName>
        <ecNumber evidence="3">3.1.3.71</ecNumber>
    </recommendedName>
</protein>
<dbReference type="GO" id="GO:0050545">
    <property type="term" value="F:sulfopyruvate decarboxylase activity"/>
    <property type="evidence" value="ECO:0007669"/>
    <property type="project" value="TreeGrafter"/>
</dbReference>
<comment type="similarity">
    <text evidence="2">Belongs to the ComB family.</text>
</comment>
<dbReference type="PANTHER" id="PTHR37311:SF1">
    <property type="entry name" value="2-PHOSPHOSULFOLACTATE PHOSPHATASE-RELATED"/>
    <property type="match status" value="1"/>
</dbReference>
<evidence type="ECO:0000256" key="6">
    <source>
        <dbReference type="ARBA" id="ARBA00022842"/>
    </source>
</evidence>